<protein>
    <recommendedName>
        <fullName evidence="3">Type II toxin-antitoxin system RelE/ParE family toxin</fullName>
    </recommendedName>
</protein>
<dbReference type="EMBL" id="JAFBIT010000001">
    <property type="protein sequence ID" value="MCF2652133.1"/>
    <property type="molecule type" value="Genomic_DNA"/>
</dbReference>
<dbReference type="RefSeq" id="WP_235323153.1">
    <property type="nucleotide sequence ID" value="NZ_JAFBIT010000001.1"/>
</dbReference>
<gene>
    <name evidence="1" type="ORF">JQM67_05930</name>
</gene>
<dbReference type="Proteomes" id="UP001299220">
    <property type="component" value="Unassembled WGS sequence"/>
</dbReference>
<evidence type="ECO:0008006" key="3">
    <source>
        <dbReference type="Google" id="ProtNLM"/>
    </source>
</evidence>
<comment type="caution">
    <text evidence="1">The sequence shown here is derived from an EMBL/GenBank/DDBJ whole genome shotgun (WGS) entry which is preliminary data.</text>
</comment>
<proteinExistence type="predicted"/>
<evidence type="ECO:0000313" key="1">
    <source>
        <dbReference type="EMBL" id="MCF2652133.1"/>
    </source>
</evidence>
<sequence>MRAEIRLTTVRNIRDLHDYLNAELRLRRVAPTLDALQEALENPRCEAEIEFTDYGKITGPFLDYVNKMIEMIVIVGEKNPKVNVMITM</sequence>
<evidence type="ECO:0000313" key="2">
    <source>
        <dbReference type="Proteomes" id="UP001299220"/>
    </source>
</evidence>
<accession>A0ABS9CND6</accession>
<keyword evidence="2" id="KW-1185">Reference proteome</keyword>
<organism evidence="1 2">
    <name type="scientific">Anaeromassilibacillus senegalensis</name>
    <dbReference type="NCBI Taxonomy" id="1673717"/>
    <lineage>
        <taxon>Bacteria</taxon>
        <taxon>Bacillati</taxon>
        <taxon>Bacillota</taxon>
        <taxon>Clostridia</taxon>
        <taxon>Eubacteriales</taxon>
        <taxon>Acutalibacteraceae</taxon>
        <taxon>Anaeromassilibacillus</taxon>
    </lineage>
</organism>
<reference evidence="1 2" key="1">
    <citation type="submission" date="2020-12" db="EMBL/GenBank/DDBJ databases">
        <title>Whole genome sequences of gut porcine anaerobes.</title>
        <authorList>
            <person name="Kubasova T."/>
            <person name="Jahodarova E."/>
            <person name="Rychlik I."/>
        </authorList>
    </citation>
    <scope>NUCLEOTIDE SEQUENCE [LARGE SCALE GENOMIC DNA]</scope>
    <source>
        <strain evidence="1 2">An867</strain>
    </source>
</reference>
<name>A0ABS9CND6_9FIRM</name>